<dbReference type="Gene3D" id="3.50.90.10">
    <property type="entry name" value="YerB-like"/>
    <property type="match status" value="1"/>
</dbReference>
<evidence type="ECO:0008006" key="6">
    <source>
        <dbReference type="Google" id="ProtNLM"/>
    </source>
</evidence>
<dbReference type="AlphaFoldDB" id="A0A0G0QXL7"/>
<feature type="domain" description="DUF3048" evidence="3">
    <location>
        <begin position="273"/>
        <end position="388"/>
    </location>
</feature>
<keyword evidence="1" id="KW-0472">Membrane</keyword>
<feature type="transmembrane region" description="Helical" evidence="1">
    <location>
        <begin position="17"/>
        <end position="39"/>
    </location>
</feature>
<comment type="caution">
    <text evidence="4">The sequence shown here is derived from an EMBL/GenBank/DDBJ whole genome shotgun (WGS) entry which is preliminary data.</text>
</comment>
<organism evidence="4 5">
    <name type="scientific">Candidatus Daviesbacteria bacterium GW2011_GWC2_40_12</name>
    <dbReference type="NCBI Taxonomy" id="1618431"/>
    <lineage>
        <taxon>Bacteria</taxon>
        <taxon>Candidatus Daviesiibacteriota</taxon>
    </lineage>
</organism>
<dbReference type="SUPFAM" id="SSF159774">
    <property type="entry name" value="YerB-like"/>
    <property type="match status" value="1"/>
</dbReference>
<keyword evidence="1" id="KW-1133">Transmembrane helix</keyword>
<gene>
    <name evidence="4" type="ORF">UT77_C0004G0155</name>
</gene>
<dbReference type="InterPro" id="IPR023158">
    <property type="entry name" value="YerB-like_sf"/>
</dbReference>
<evidence type="ECO:0000259" key="3">
    <source>
        <dbReference type="Pfam" id="PF17479"/>
    </source>
</evidence>
<protein>
    <recommendedName>
        <fullName evidence="6">PT repeat-containing protein</fullName>
    </recommendedName>
</protein>
<accession>A0A0G0QXL7</accession>
<dbReference type="Pfam" id="PF11258">
    <property type="entry name" value="DUF3048"/>
    <property type="match status" value="1"/>
</dbReference>
<dbReference type="Pfam" id="PF17479">
    <property type="entry name" value="DUF3048_C"/>
    <property type="match status" value="1"/>
</dbReference>
<sequence length="399" mass="44316">MKKIIDTFQTLTNLQRVLVLIILGVVVYGASTSLSYSLFSRFISTPSVKEGGTSSLPTATTAFVEDPNEPRTEICPLNGNKHTKKAKEFWEKRRPLAVMIENHTEARPQSGLSSADVVYEAVAEGGITRFMALFYCNLADTQVGPVRSARTYFLDPLAEYDASYAHVGGANTPGPADALSQIIKYGVKDLNQFSIGFPVFWRDYQRLGHSVATEHTMYSTTAKLWEVAAKRGFLATDSAGIRWDKNFKPWTFKDDEQSSSTNKAGGATAKIAVNFWESQPSYRVEWNYDAATNSYKRKNGESHLDLNNKKQLDAKVVIVQFQKESNANDGYPGNVHLLYGTTGTGKALIFQDGNVLEGKWVKTSRTARSKFVDKSGKEVELNRGQIWIQTVPEGSKVSY</sequence>
<evidence type="ECO:0000313" key="5">
    <source>
        <dbReference type="Proteomes" id="UP000034881"/>
    </source>
</evidence>
<dbReference type="EMBL" id="LBYB01000004">
    <property type="protein sequence ID" value="KKR42171.1"/>
    <property type="molecule type" value="Genomic_DNA"/>
</dbReference>
<dbReference type="InterPro" id="IPR021416">
    <property type="entry name" value="DUF3048_N"/>
</dbReference>
<evidence type="ECO:0000259" key="2">
    <source>
        <dbReference type="Pfam" id="PF11258"/>
    </source>
</evidence>
<feature type="domain" description="DUF3048" evidence="2">
    <location>
        <begin position="91"/>
        <end position="233"/>
    </location>
</feature>
<evidence type="ECO:0000313" key="4">
    <source>
        <dbReference type="EMBL" id="KKR42171.1"/>
    </source>
</evidence>
<name>A0A0G0QXL7_9BACT</name>
<reference evidence="4 5" key="1">
    <citation type="journal article" date="2015" name="Nature">
        <title>rRNA introns, odd ribosomes, and small enigmatic genomes across a large radiation of phyla.</title>
        <authorList>
            <person name="Brown C.T."/>
            <person name="Hug L.A."/>
            <person name="Thomas B.C."/>
            <person name="Sharon I."/>
            <person name="Castelle C.J."/>
            <person name="Singh A."/>
            <person name="Wilkins M.J."/>
            <person name="Williams K.H."/>
            <person name="Banfield J.F."/>
        </authorList>
    </citation>
    <scope>NUCLEOTIDE SEQUENCE [LARGE SCALE GENOMIC DNA]</scope>
</reference>
<proteinExistence type="predicted"/>
<dbReference type="PATRIC" id="fig|1618431.3.peg.723"/>
<dbReference type="InterPro" id="IPR035328">
    <property type="entry name" value="DUF3048_C"/>
</dbReference>
<evidence type="ECO:0000256" key="1">
    <source>
        <dbReference type="SAM" id="Phobius"/>
    </source>
</evidence>
<dbReference type="Proteomes" id="UP000034881">
    <property type="component" value="Unassembled WGS sequence"/>
</dbReference>
<keyword evidence="1" id="KW-0812">Transmembrane</keyword>